<reference evidence="2 3" key="1">
    <citation type="journal article" date="2016" name="G3 (Bethesda)">
        <title>First Draft Assembly and Annotation of the Genome of a California Endemic Oak Quercus lobata Nee (Fagaceae).</title>
        <authorList>
            <person name="Sork V.L."/>
            <person name="Fitz-Gibbon S.T."/>
            <person name="Puiu D."/>
            <person name="Crepeau M."/>
            <person name="Gugger P.F."/>
            <person name="Sherman R."/>
            <person name="Stevens K."/>
            <person name="Langley C.H."/>
            <person name="Pellegrini M."/>
            <person name="Salzberg S.L."/>
        </authorList>
    </citation>
    <scope>NUCLEOTIDE SEQUENCE [LARGE SCALE GENOMIC DNA]</scope>
    <source>
        <strain evidence="2 3">cv. SW786</strain>
    </source>
</reference>
<sequence length="106" mass="11988">MLVVKANTMNISKPQDSFPAAHGGNDPPNPNPEIVVSVTTDELEQEERKLTHEEQKNIRMLEEHLELQRQIENEAKQKRLAEQNKVGTSAENEAKSDEKSSELGQR</sequence>
<dbReference type="Gramene" id="QL05p016244:mrna">
    <property type="protein sequence ID" value="QL05p016244:mrna"/>
    <property type="gene ID" value="QL05p016244"/>
</dbReference>
<keyword evidence="3" id="KW-1185">Reference proteome</keyword>
<dbReference type="EMBL" id="LRBV02000005">
    <property type="status" value="NOT_ANNOTATED_CDS"/>
    <property type="molecule type" value="Genomic_DNA"/>
</dbReference>
<feature type="compositionally biased region" description="Basic and acidic residues" evidence="1">
    <location>
        <begin position="92"/>
        <end position="106"/>
    </location>
</feature>
<dbReference type="Proteomes" id="UP000594261">
    <property type="component" value="Chromosome 5"/>
</dbReference>
<evidence type="ECO:0000313" key="2">
    <source>
        <dbReference type="EnsemblPlants" id="QL05p016244:mrna"/>
    </source>
</evidence>
<proteinExistence type="predicted"/>
<protein>
    <submittedName>
        <fullName evidence="2">Uncharacterized protein</fullName>
    </submittedName>
</protein>
<organism evidence="2 3">
    <name type="scientific">Quercus lobata</name>
    <name type="common">Valley oak</name>
    <dbReference type="NCBI Taxonomy" id="97700"/>
    <lineage>
        <taxon>Eukaryota</taxon>
        <taxon>Viridiplantae</taxon>
        <taxon>Streptophyta</taxon>
        <taxon>Embryophyta</taxon>
        <taxon>Tracheophyta</taxon>
        <taxon>Spermatophyta</taxon>
        <taxon>Magnoliopsida</taxon>
        <taxon>eudicotyledons</taxon>
        <taxon>Gunneridae</taxon>
        <taxon>Pentapetalae</taxon>
        <taxon>rosids</taxon>
        <taxon>fabids</taxon>
        <taxon>Fagales</taxon>
        <taxon>Fagaceae</taxon>
        <taxon>Quercus</taxon>
    </lineage>
</organism>
<feature type="region of interest" description="Disordered" evidence="1">
    <location>
        <begin position="74"/>
        <end position="106"/>
    </location>
</feature>
<evidence type="ECO:0000313" key="3">
    <source>
        <dbReference type="Proteomes" id="UP000594261"/>
    </source>
</evidence>
<accession>A0A7N2R4E3</accession>
<evidence type="ECO:0000256" key="1">
    <source>
        <dbReference type="SAM" id="MobiDB-lite"/>
    </source>
</evidence>
<dbReference type="AlphaFoldDB" id="A0A7N2R4E3"/>
<feature type="region of interest" description="Disordered" evidence="1">
    <location>
        <begin position="1"/>
        <end position="34"/>
    </location>
</feature>
<reference evidence="2" key="2">
    <citation type="submission" date="2021-01" db="UniProtKB">
        <authorList>
            <consortium name="EnsemblPlants"/>
        </authorList>
    </citation>
    <scope>IDENTIFICATION</scope>
</reference>
<dbReference type="EnsemblPlants" id="QL05p016244:mrna">
    <property type="protein sequence ID" value="QL05p016244:mrna"/>
    <property type="gene ID" value="QL05p016244"/>
</dbReference>
<dbReference type="InParanoid" id="A0A7N2R4E3"/>
<name>A0A7N2R4E3_QUELO</name>